<dbReference type="Proteomes" id="UP000184304">
    <property type="component" value="Unassembled WGS sequence"/>
</dbReference>
<evidence type="ECO:0000313" key="1">
    <source>
        <dbReference type="EMBL" id="OJI87837.1"/>
    </source>
</evidence>
<proteinExistence type="predicted"/>
<dbReference type="EMBL" id="KV878181">
    <property type="protein sequence ID" value="OJI87837.1"/>
    <property type="molecule type" value="Genomic_DNA"/>
</dbReference>
<reference evidence="2" key="1">
    <citation type="journal article" date="2017" name="Genome Biol.">
        <title>Comparative genomics reveals high biological diversity and specific adaptations in the industrially and medically important fungal genus Aspergillus.</title>
        <authorList>
            <person name="de Vries R.P."/>
            <person name="Riley R."/>
            <person name="Wiebenga A."/>
            <person name="Aguilar-Osorio G."/>
            <person name="Amillis S."/>
            <person name="Uchima C.A."/>
            <person name="Anderluh G."/>
            <person name="Asadollahi M."/>
            <person name="Askin M."/>
            <person name="Barry K."/>
            <person name="Battaglia E."/>
            <person name="Bayram O."/>
            <person name="Benocci T."/>
            <person name="Braus-Stromeyer S.A."/>
            <person name="Caldana C."/>
            <person name="Canovas D."/>
            <person name="Cerqueira G.C."/>
            <person name="Chen F."/>
            <person name="Chen W."/>
            <person name="Choi C."/>
            <person name="Clum A."/>
            <person name="Dos Santos R.A."/>
            <person name="Damasio A.R."/>
            <person name="Diallinas G."/>
            <person name="Emri T."/>
            <person name="Fekete E."/>
            <person name="Flipphi M."/>
            <person name="Freyberg S."/>
            <person name="Gallo A."/>
            <person name="Gournas C."/>
            <person name="Habgood R."/>
            <person name="Hainaut M."/>
            <person name="Harispe M.L."/>
            <person name="Henrissat B."/>
            <person name="Hilden K.S."/>
            <person name="Hope R."/>
            <person name="Hossain A."/>
            <person name="Karabika E."/>
            <person name="Karaffa L."/>
            <person name="Karanyi Z."/>
            <person name="Krasevec N."/>
            <person name="Kuo A."/>
            <person name="Kusch H."/>
            <person name="LaButti K."/>
            <person name="Lagendijk E.L."/>
            <person name="Lapidus A."/>
            <person name="Levasseur A."/>
            <person name="Lindquist E."/>
            <person name="Lipzen A."/>
            <person name="Logrieco A.F."/>
            <person name="MacCabe A."/>
            <person name="Maekelae M.R."/>
            <person name="Malavazi I."/>
            <person name="Melin P."/>
            <person name="Meyer V."/>
            <person name="Mielnichuk N."/>
            <person name="Miskei M."/>
            <person name="Molnar A.P."/>
            <person name="Mule G."/>
            <person name="Ngan C.Y."/>
            <person name="Orejas M."/>
            <person name="Orosz E."/>
            <person name="Ouedraogo J.P."/>
            <person name="Overkamp K.M."/>
            <person name="Park H.-S."/>
            <person name="Perrone G."/>
            <person name="Piumi F."/>
            <person name="Punt P.J."/>
            <person name="Ram A.F."/>
            <person name="Ramon A."/>
            <person name="Rauscher S."/>
            <person name="Record E."/>
            <person name="Riano-Pachon D.M."/>
            <person name="Robert V."/>
            <person name="Roehrig J."/>
            <person name="Ruller R."/>
            <person name="Salamov A."/>
            <person name="Salih N.S."/>
            <person name="Samson R.A."/>
            <person name="Sandor E."/>
            <person name="Sanguinetti M."/>
            <person name="Schuetze T."/>
            <person name="Sepcic K."/>
            <person name="Shelest E."/>
            <person name="Sherlock G."/>
            <person name="Sophianopoulou V."/>
            <person name="Squina F.M."/>
            <person name="Sun H."/>
            <person name="Susca A."/>
            <person name="Todd R.B."/>
            <person name="Tsang A."/>
            <person name="Unkles S.E."/>
            <person name="van de Wiele N."/>
            <person name="van Rossen-Uffink D."/>
            <person name="Oliveira J.V."/>
            <person name="Vesth T.C."/>
            <person name="Visser J."/>
            <person name="Yu J.-H."/>
            <person name="Zhou M."/>
            <person name="Andersen M.R."/>
            <person name="Archer D.B."/>
            <person name="Baker S.E."/>
            <person name="Benoit I."/>
            <person name="Brakhage A.A."/>
            <person name="Braus G.H."/>
            <person name="Fischer R."/>
            <person name="Frisvad J.C."/>
            <person name="Goldman G.H."/>
            <person name="Houbraken J."/>
            <person name="Oakley B."/>
            <person name="Pocsi I."/>
            <person name="Scazzocchio C."/>
            <person name="Seiboth B."/>
            <person name="vanKuyk P.A."/>
            <person name="Wortman J."/>
            <person name="Dyer P.S."/>
            <person name="Grigoriev I.V."/>
        </authorList>
    </citation>
    <scope>NUCLEOTIDE SEQUENCE [LARGE SCALE GENOMIC DNA]</scope>
    <source>
        <strain evidence="2">CBS 134.48</strain>
    </source>
</reference>
<organism evidence="1 2">
    <name type="scientific">Aspergillus tubingensis (strain CBS 134.48)</name>
    <dbReference type="NCBI Taxonomy" id="767770"/>
    <lineage>
        <taxon>Eukaryota</taxon>
        <taxon>Fungi</taxon>
        <taxon>Dikarya</taxon>
        <taxon>Ascomycota</taxon>
        <taxon>Pezizomycotina</taxon>
        <taxon>Eurotiomycetes</taxon>
        <taxon>Eurotiomycetidae</taxon>
        <taxon>Eurotiales</taxon>
        <taxon>Aspergillaceae</taxon>
        <taxon>Aspergillus</taxon>
        <taxon>Aspergillus subgen. Circumdati</taxon>
    </lineage>
</organism>
<name>A0A1L9NEZ2_ASPTC</name>
<gene>
    <name evidence="1" type="ORF">ASPTUDRAFT_422877</name>
</gene>
<dbReference type="VEuPathDB" id="FungiDB:ASPTUDRAFT_422877"/>
<accession>A0A1L9NEZ2</accession>
<keyword evidence="2" id="KW-1185">Reference proteome</keyword>
<evidence type="ECO:0000313" key="2">
    <source>
        <dbReference type="Proteomes" id="UP000184304"/>
    </source>
</evidence>
<sequence length="76" mass="8855">MVVRSGAGLVPLSWCFLRKGDAKSEFAARRIPQLIFHRIYYRIATIARHHVLHPRHRNYFLRMAPSDIALQQETGL</sequence>
<dbReference type="AlphaFoldDB" id="A0A1L9NEZ2"/>
<protein>
    <submittedName>
        <fullName evidence="1">Uncharacterized protein</fullName>
    </submittedName>
</protein>